<dbReference type="AlphaFoldDB" id="A0AA40CSE0"/>
<feature type="chain" id="PRO_5041324175" description="Tyrosinase copper-binding domain-containing protein" evidence="3">
    <location>
        <begin position="19"/>
        <end position="386"/>
    </location>
</feature>
<feature type="signal peptide" evidence="3">
    <location>
        <begin position="1"/>
        <end position="18"/>
    </location>
</feature>
<dbReference type="PRINTS" id="PR00092">
    <property type="entry name" value="TYROSINASE"/>
</dbReference>
<proteinExistence type="predicted"/>
<name>A0AA40CSE0_9PEZI</name>
<gene>
    <name evidence="5" type="ORF">B0T16DRAFT_457142</name>
</gene>
<sequence length="386" mass="42762">MASKSGLVAAVFTSLAVAQKYPPDAVDKLGIDALPNLREWLAKNPQGNCTLETAVRRKEWGDLSTTERKAYTDAVLCLQSKPALTSHQAPGAKSRFDDYIVVHIQQTPRNHGSTFFLPWHRMYIAHYENALRTECGYTGYQPYWNWGRYAHDPASSPLFNGDPYSMSGNGAPVPHTGIPFRSAPPPFNIMPPGSGGGCVTTGPFANMSVNIGPIAPSLTLPEIPANPQADGLGYNPRCLRRDLNIHSAAVTTTNYTYDLITQNKEIYWFQTVMEGQFDQGKYGVHSGGHYTVSGDPAGDFYVSPGDPVFWLHHANIDRIWWIWQLQDLERRLVEVSMTKTMLNKPPSENGTLEDMNNLGVLAGDVTTRELMSTMGGWGGRLCYIYE</sequence>
<comment type="caution">
    <text evidence="5">The sequence shown here is derived from an EMBL/GenBank/DDBJ whole genome shotgun (WGS) entry which is preliminary data.</text>
</comment>
<keyword evidence="1" id="KW-0479">Metal-binding</keyword>
<reference evidence="5" key="1">
    <citation type="submission" date="2023-06" db="EMBL/GenBank/DDBJ databases">
        <title>Genome-scale phylogeny and comparative genomics of the fungal order Sordariales.</title>
        <authorList>
            <consortium name="Lawrence Berkeley National Laboratory"/>
            <person name="Hensen N."/>
            <person name="Bonometti L."/>
            <person name="Westerberg I."/>
            <person name="Brannstrom I.O."/>
            <person name="Guillou S."/>
            <person name="Cros-Aarteil S."/>
            <person name="Calhoun S."/>
            <person name="Haridas S."/>
            <person name="Kuo A."/>
            <person name="Mondo S."/>
            <person name="Pangilinan J."/>
            <person name="Riley R."/>
            <person name="Labutti K."/>
            <person name="Andreopoulos B."/>
            <person name="Lipzen A."/>
            <person name="Chen C."/>
            <person name="Yanf M."/>
            <person name="Daum C."/>
            <person name="Ng V."/>
            <person name="Clum A."/>
            <person name="Steindorff A."/>
            <person name="Ohm R."/>
            <person name="Martin F."/>
            <person name="Silar P."/>
            <person name="Natvig D."/>
            <person name="Lalanne C."/>
            <person name="Gautier V."/>
            <person name="Ament-Velasquez S.L."/>
            <person name="Kruys A."/>
            <person name="Hutchinson M.I."/>
            <person name="Powell A.J."/>
            <person name="Barry K."/>
            <person name="Miller A.N."/>
            <person name="Grigoriev I.V."/>
            <person name="Debuchy R."/>
            <person name="Gladieux P."/>
            <person name="Thoren M.H."/>
            <person name="Johannesson H."/>
        </authorList>
    </citation>
    <scope>NUCLEOTIDE SEQUENCE</scope>
    <source>
        <strain evidence="5">SMH2532-1</strain>
    </source>
</reference>
<accession>A0AA40CSE0</accession>
<evidence type="ECO:0000256" key="2">
    <source>
        <dbReference type="ARBA" id="ARBA00023002"/>
    </source>
</evidence>
<dbReference type="Pfam" id="PF00264">
    <property type="entry name" value="Tyrosinase"/>
    <property type="match status" value="1"/>
</dbReference>
<feature type="domain" description="Tyrosinase copper-binding" evidence="4">
    <location>
        <begin position="306"/>
        <end position="317"/>
    </location>
</feature>
<dbReference type="Gene3D" id="1.10.1280.10">
    <property type="entry name" value="Di-copper center containing domain from catechol oxidase"/>
    <property type="match status" value="1"/>
</dbReference>
<dbReference type="PROSITE" id="PS00498">
    <property type="entry name" value="TYROSINASE_2"/>
    <property type="match status" value="1"/>
</dbReference>
<protein>
    <recommendedName>
        <fullName evidence="4">Tyrosinase copper-binding domain-containing protein</fullName>
    </recommendedName>
</protein>
<dbReference type="GO" id="GO:0046872">
    <property type="term" value="F:metal ion binding"/>
    <property type="evidence" value="ECO:0007669"/>
    <property type="project" value="UniProtKB-KW"/>
</dbReference>
<evidence type="ECO:0000313" key="6">
    <source>
        <dbReference type="Proteomes" id="UP001174936"/>
    </source>
</evidence>
<keyword evidence="3" id="KW-0732">Signal</keyword>
<keyword evidence="6" id="KW-1185">Reference proteome</keyword>
<organism evidence="5 6">
    <name type="scientific">Cercophora newfieldiana</name>
    <dbReference type="NCBI Taxonomy" id="92897"/>
    <lineage>
        <taxon>Eukaryota</taxon>
        <taxon>Fungi</taxon>
        <taxon>Dikarya</taxon>
        <taxon>Ascomycota</taxon>
        <taxon>Pezizomycotina</taxon>
        <taxon>Sordariomycetes</taxon>
        <taxon>Sordariomycetidae</taxon>
        <taxon>Sordariales</taxon>
        <taxon>Lasiosphaeriaceae</taxon>
        <taxon>Cercophora</taxon>
    </lineage>
</organism>
<dbReference type="PANTHER" id="PTHR11474">
    <property type="entry name" value="TYROSINASE FAMILY MEMBER"/>
    <property type="match status" value="1"/>
</dbReference>
<evidence type="ECO:0000313" key="5">
    <source>
        <dbReference type="EMBL" id="KAK0649761.1"/>
    </source>
</evidence>
<dbReference type="Proteomes" id="UP001174936">
    <property type="component" value="Unassembled WGS sequence"/>
</dbReference>
<evidence type="ECO:0000256" key="3">
    <source>
        <dbReference type="SAM" id="SignalP"/>
    </source>
</evidence>
<dbReference type="InterPro" id="IPR008922">
    <property type="entry name" value="Di-copper_centre_dom_sf"/>
</dbReference>
<dbReference type="GO" id="GO:0016491">
    <property type="term" value="F:oxidoreductase activity"/>
    <property type="evidence" value="ECO:0007669"/>
    <property type="project" value="UniProtKB-KW"/>
</dbReference>
<evidence type="ECO:0000256" key="1">
    <source>
        <dbReference type="ARBA" id="ARBA00022723"/>
    </source>
</evidence>
<dbReference type="PANTHER" id="PTHR11474:SF125">
    <property type="entry name" value="N-ACETYL-6-HYDROXYTRYPTOPHAN OXIDASE IVOB-RELATED"/>
    <property type="match status" value="1"/>
</dbReference>
<keyword evidence="2" id="KW-0560">Oxidoreductase</keyword>
<evidence type="ECO:0000259" key="4">
    <source>
        <dbReference type="PROSITE" id="PS00498"/>
    </source>
</evidence>
<dbReference type="InterPro" id="IPR002227">
    <property type="entry name" value="Tyrosinase_Cu-bd"/>
</dbReference>
<dbReference type="InterPro" id="IPR050316">
    <property type="entry name" value="Tyrosinase/Hemocyanin"/>
</dbReference>
<dbReference type="SUPFAM" id="SSF48056">
    <property type="entry name" value="Di-copper centre-containing domain"/>
    <property type="match status" value="1"/>
</dbReference>
<dbReference type="EMBL" id="JAULSV010000003">
    <property type="protein sequence ID" value="KAK0649761.1"/>
    <property type="molecule type" value="Genomic_DNA"/>
</dbReference>